<dbReference type="HOGENOM" id="CLU_1509185_0_0_9"/>
<dbReference type="AlphaFoldDB" id="A0A0E4HBP8"/>
<evidence type="ECO:0000313" key="2">
    <source>
        <dbReference type="Proteomes" id="UP000033163"/>
    </source>
</evidence>
<name>A0A0E4HBP8_9BACL</name>
<evidence type="ECO:0000313" key="1">
    <source>
        <dbReference type="EMBL" id="CQR56102.1"/>
    </source>
</evidence>
<dbReference type="EMBL" id="LN831776">
    <property type="protein sequence ID" value="CQR56102.1"/>
    <property type="molecule type" value="Genomic_DNA"/>
</dbReference>
<protein>
    <submittedName>
        <fullName evidence="1">Uncharacterized protein</fullName>
    </submittedName>
</protein>
<organism evidence="1 2">
    <name type="scientific">Paenibacillus riograndensis SBR5</name>
    <dbReference type="NCBI Taxonomy" id="1073571"/>
    <lineage>
        <taxon>Bacteria</taxon>
        <taxon>Bacillati</taxon>
        <taxon>Bacillota</taxon>
        <taxon>Bacilli</taxon>
        <taxon>Bacillales</taxon>
        <taxon>Paenibacillaceae</taxon>
        <taxon>Paenibacillus</taxon>
        <taxon>Paenibacillus sonchi group</taxon>
    </lineage>
</organism>
<dbReference type="KEGG" id="pri:PRIO_3699"/>
<sequence>MSSWALTSGMELHSYEQHPLERASYSSCGDCSARRIMSDKSYVGGDLNVLNFERVKWGGIRLNHLLYCMLDLELLSREEEFSVSREDLAILERMVAAVESCGPDNTARKLEKRWRDLLPANQHERDVIMEIWGYAGILVPQEEPRKGRGRVAIITPLPTDYFCFNKLSIVSITSSGWS</sequence>
<dbReference type="RefSeq" id="WP_020431090.1">
    <property type="nucleotide sequence ID" value="NZ_AGBD01001183.1"/>
</dbReference>
<reference evidence="2" key="1">
    <citation type="submission" date="2015-03" db="EMBL/GenBank/DDBJ databases">
        <authorList>
            <person name="Wibberg D."/>
        </authorList>
    </citation>
    <scope>NUCLEOTIDE SEQUENCE [LARGE SCALE GENOMIC DNA]</scope>
</reference>
<proteinExistence type="predicted"/>
<accession>A0A0E4HBP8</accession>
<gene>
    <name evidence="1" type="ORF">PRIO_3699</name>
</gene>
<dbReference type="Proteomes" id="UP000033163">
    <property type="component" value="Chromosome I"/>
</dbReference>